<name>A0A8R7V5C2_TRIUA</name>
<dbReference type="Gramene" id="TuG1812G0700003265.01.T01">
    <property type="protein sequence ID" value="TuG1812G0700003265.01.T01"/>
    <property type="gene ID" value="TuG1812G0700003265.01"/>
</dbReference>
<evidence type="ECO:0000313" key="1">
    <source>
        <dbReference type="EnsemblPlants" id="TuG1812G0700003265.01.T01"/>
    </source>
</evidence>
<sequence length="136" mass="15143">METPSPRQVPRWRAPPWSRGAPARCLRPGAPCLCRLQHPAGEHNRRSCFVPSPSSISRPPHLSCVSPPSLFVCRTSPTAKIELSRWVRGGSIRPRRSPSVTRITFRRILAIHSSGKCAAPFSFARTPPRRRTPSCT</sequence>
<dbReference type="Proteomes" id="UP000015106">
    <property type="component" value="Chromosome 7"/>
</dbReference>
<keyword evidence="2" id="KW-1185">Reference proteome</keyword>
<reference evidence="1" key="3">
    <citation type="submission" date="2022-06" db="UniProtKB">
        <authorList>
            <consortium name="EnsemblPlants"/>
        </authorList>
    </citation>
    <scope>IDENTIFICATION</scope>
</reference>
<dbReference type="AlphaFoldDB" id="A0A8R7V5C2"/>
<organism evidence="1 2">
    <name type="scientific">Triticum urartu</name>
    <name type="common">Red wild einkorn</name>
    <name type="synonym">Crithodium urartu</name>
    <dbReference type="NCBI Taxonomy" id="4572"/>
    <lineage>
        <taxon>Eukaryota</taxon>
        <taxon>Viridiplantae</taxon>
        <taxon>Streptophyta</taxon>
        <taxon>Embryophyta</taxon>
        <taxon>Tracheophyta</taxon>
        <taxon>Spermatophyta</taxon>
        <taxon>Magnoliopsida</taxon>
        <taxon>Liliopsida</taxon>
        <taxon>Poales</taxon>
        <taxon>Poaceae</taxon>
        <taxon>BOP clade</taxon>
        <taxon>Pooideae</taxon>
        <taxon>Triticodae</taxon>
        <taxon>Triticeae</taxon>
        <taxon>Triticinae</taxon>
        <taxon>Triticum</taxon>
    </lineage>
</organism>
<protein>
    <submittedName>
        <fullName evidence="1">Uncharacterized protein</fullName>
    </submittedName>
</protein>
<reference evidence="1" key="2">
    <citation type="submission" date="2018-03" db="EMBL/GenBank/DDBJ databases">
        <title>The Triticum urartu genome reveals the dynamic nature of wheat genome evolution.</title>
        <authorList>
            <person name="Ling H."/>
            <person name="Ma B."/>
            <person name="Shi X."/>
            <person name="Liu H."/>
            <person name="Dong L."/>
            <person name="Sun H."/>
            <person name="Cao Y."/>
            <person name="Gao Q."/>
            <person name="Zheng S."/>
            <person name="Li Y."/>
            <person name="Yu Y."/>
            <person name="Du H."/>
            <person name="Qi M."/>
            <person name="Li Y."/>
            <person name="Yu H."/>
            <person name="Cui Y."/>
            <person name="Wang N."/>
            <person name="Chen C."/>
            <person name="Wu H."/>
            <person name="Zhao Y."/>
            <person name="Zhang J."/>
            <person name="Li Y."/>
            <person name="Zhou W."/>
            <person name="Zhang B."/>
            <person name="Hu W."/>
            <person name="Eijk M."/>
            <person name="Tang J."/>
            <person name="Witsenboer H."/>
            <person name="Zhao S."/>
            <person name="Li Z."/>
            <person name="Zhang A."/>
            <person name="Wang D."/>
            <person name="Liang C."/>
        </authorList>
    </citation>
    <scope>NUCLEOTIDE SEQUENCE [LARGE SCALE GENOMIC DNA]</scope>
    <source>
        <strain evidence="1">cv. G1812</strain>
    </source>
</reference>
<reference evidence="2" key="1">
    <citation type="journal article" date="2013" name="Nature">
        <title>Draft genome of the wheat A-genome progenitor Triticum urartu.</title>
        <authorList>
            <person name="Ling H.Q."/>
            <person name="Zhao S."/>
            <person name="Liu D."/>
            <person name="Wang J."/>
            <person name="Sun H."/>
            <person name="Zhang C."/>
            <person name="Fan H."/>
            <person name="Li D."/>
            <person name="Dong L."/>
            <person name="Tao Y."/>
            <person name="Gao C."/>
            <person name="Wu H."/>
            <person name="Li Y."/>
            <person name="Cui Y."/>
            <person name="Guo X."/>
            <person name="Zheng S."/>
            <person name="Wang B."/>
            <person name="Yu K."/>
            <person name="Liang Q."/>
            <person name="Yang W."/>
            <person name="Lou X."/>
            <person name="Chen J."/>
            <person name="Feng M."/>
            <person name="Jian J."/>
            <person name="Zhang X."/>
            <person name="Luo G."/>
            <person name="Jiang Y."/>
            <person name="Liu J."/>
            <person name="Wang Z."/>
            <person name="Sha Y."/>
            <person name="Zhang B."/>
            <person name="Wu H."/>
            <person name="Tang D."/>
            <person name="Shen Q."/>
            <person name="Xue P."/>
            <person name="Zou S."/>
            <person name="Wang X."/>
            <person name="Liu X."/>
            <person name="Wang F."/>
            <person name="Yang Y."/>
            <person name="An X."/>
            <person name="Dong Z."/>
            <person name="Zhang K."/>
            <person name="Zhang X."/>
            <person name="Luo M.C."/>
            <person name="Dvorak J."/>
            <person name="Tong Y."/>
            <person name="Wang J."/>
            <person name="Yang H."/>
            <person name="Li Z."/>
            <person name="Wang D."/>
            <person name="Zhang A."/>
            <person name="Wang J."/>
        </authorList>
    </citation>
    <scope>NUCLEOTIDE SEQUENCE</scope>
    <source>
        <strain evidence="2">cv. G1812</strain>
    </source>
</reference>
<evidence type="ECO:0000313" key="2">
    <source>
        <dbReference type="Proteomes" id="UP000015106"/>
    </source>
</evidence>
<dbReference type="EnsemblPlants" id="TuG1812G0700003265.01.T01">
    <property type="protein sequence ID" value="TuG1812G0700003265.01.T01"/>
    <property type="gene ID" value="TuG1812G0700003265.01"/>
</dbReference>
<proteinExistence type="predicted"/>
<accession>A0A8R7V5C2</accession>